<accession>W1JCW1</accession>
<organism evidence="2 3">
    <name type="scientific">Xenorhabdus cabanillasii JM26</name>
    <dbReference type="NCBI Taxonomy" id="1427517"/>
    <lineage>
        <taxon>Bacteria</taxon>
        <taxon>Pseudomonadati</taxon>
        <taxon>Pseudomonadota</taxon>
        <taxon>Gammaproteobacteria</taxon>
        <taxon>Enterobacterales</taxon>
        <taxon>Morganellaceae</taxon>
        <taxon>Xenorhabdus</taxon>
    </lineage>
</organism>
<evidence type="ECO:0000313" key="3">
    <source>
        <dbReference type="Proteomes" id="UP000019197"/>
    </source>
</evidence>
<dbReference type="SUPFAM" id="SSF53474">
    <property type="entry name" value="alpha/beta-Hydrolases"/>
    <property type="match status" value="1"/>
</dbReference>
<dbReference type="RefSeq" id="WP_038269785.1">
    <property type="nucleotide sequence ID" value="NZ_CAWLVK010000494.1"/>
</dbReference>
<evidence type="ECO:0000259" key="1">
    <source>
        <dbReference type="Pfam" id="PF00975"/>
    </source>
</evidence>
<evidence type="ECO:0000313" key="2">
    <source>
        <dbReference type="EMBL" id="CDL87710.1"/>
    </source>
</evidence>
<comment type="caution">
    <text evidence="2">The sequence shown here is derived from an EMBL/GenBank/DDBJ whole genome shotgun (WGS) entry which is preliminary data.</text>
</comment>
<proteinExistence type="predicted"/>
<gene>
    <name evidence="2" type="ORF">XCR1_970026</name>
</gene>
<dbReference type="InterPro" id="IPR029058">
    <property type="entry name" value="AB_hydrolase_fold"/>
</dbReference>
<reference evidence="2 3" key="1">
    <citation type="submission" date="2013-11" db="EMBL/GenBank/DDBJ databases">
        <title>Draft genome sequence and annotation of the entomopathogenic bacterium, Xenorhabdus cabanillasi strain JM26.</title>
        <authorList>
            <person name="Gualtieri M."/>
            <person name="Ogier J.C."/>
            <person name="Pages S."/>
            <person name="Givaudan A."/>
            <person name="Gaudriault S."/>
        </authorList>
    </citation>
    <scope>NUCLEOTIDE SEQUENCE [LARGE SCALE GENOMIC DNA]</scope>
    <source>
        <strain evidence="2 3">JM26</strain>
    </source>
</reference>
<dbReference type="EMBL" id="CBXE010000494">
    <property type="protein sequence ID" value="CDL87710.1"/>
    <property type="molecule type" value="Genomic_DNA"/>
</dbReference>
<dbReference type="Pfam" id="PF00975">
    <property type="entry name" value="Thioesterase"/>
    <property type="match status" value="1"/>
</dbReference>
<dbReference type="Gene3D" id="3.40.50.1820">
    <property type="entry name" value="alpha/beta hydrolase"/>
    <property type="match status" value="1"/>
</dbReference>
<dbReference type="InterPro" id="IPR001031">
    <property type="entry name" value="Thioesterase"/>
</dbReference>
<name>W1JCW1_9GAMM</name>
<protein>
    <recommendedName>
        <fullName evidence="1">Thioesterase domain-containing protein</fullName>
    </recommendedName>
</protein>
<feature type="domain" description="Thioesterase" evidence="1">
    <location>
        <begin position="10"/>
        <end position="77"/>
    </location>
</feature>
<dbReference type="Proteomes" id="UP000019197">
    <property type="component" value="Unassembled WGS sequence"/>
</dbReference>
<dbReference type="AlphaFoldDB" id="W1JCW1"/>
<sequence>MTGHIQSGYLVYALPWPSINEELISTMEMLAARVITFMKAVQPEGPYRICGYSSGGILAYAIVQQLLNSGDKVNRLGRKTDGAERKLCANS</sequence>